<keyword evidence="2" id="KW-1185">Reference proteome</keyword>
<dbReference type="EMBL" id="JACCFH010000001">
    <property type="protein sequence ID" value="NYG32611.1"/>
    <property type="molecule type" value="Genomic_DNA"/>
</dbReference>
<gene>
    <name evidence="1" type="ORF">BDD16_001597</name>
</gene>
<protein>
    <submittedName>
        <fullName evidence="1">Uncharacterized protein</fullName>
    </submittedName>
</protein>
<dbReference type="RefSeq" id="WP_179633484.1">
    <property type="nucleotide sequence ID" value="NZ_CAXYYM010000116.1"/>
</dbReference>
<sequence length="83" mass="9130">MHDPVRHQIASRIHDLLMHEMGEDVDINLMLGPPEYARAVLSLCRACGSAELGRLAEQFLMTQTPLPPLRAAAAISPALSTRR</sequence>
<dbReference type="AlphaFoldDB" id="A0A7Y9QX99"/>
<comment type="caution">
    <text evidence="1">The sequence shown here is derived from an EMBL/GenBank/DDBJ whole genome shotgun (WGS) entry which is preliminary data.</text>
</comment>
<proteinExistence type="predicted"/>
<evidence type="ECO:0000313" key="1">
    <source>
        <dbReference type="EMBL" id="NYG32611.1"/>
    </source>
</evidence>
<reference evidence="1 2" key="1">
    <citation type="submission" date="2020-07" db="EMBL/GenBank/DDBJ databases">
        <title>Genomic Encyclopedia of Archaeal and Bacterial Type Strains, Phase II (KMG-II): from individual species to whole genera.</title>
        <authorList>
            <person name="Goeker M."/>
        </authorList>
    </citation>
    <scope>NUCLEOTIDE SEQUENCE [LARGE SCALE GENOMIC DNA]</scope>
    <source>
        <strain evidence="1 2">DSM 21226</strain>
    </source>
</reference>
<dbReference type="Proteomes" id="UP000518288">
    <property type="component" value="Unassembled WGS sequence"/>
</dbReference>
<evidence type="ECO:0000313" key="2">
    <source>
        <dbReference type="Proteomes" id="UP000518288"/>
    </source>
</evidence>
<organism evidence="1 2">
    <name type="scientific">Sphaerotilus montanus</name>
    <dbReference type="NCBI Taxonomy" id="522889"/>
    <lineage>
        <taxon>Bacteria</taxon>
        <taxon>Pseudomonadati</taxon>
        <taxon>Pseudomonadota</taxon>
        <taxon>Betaproteobacteria</taxon>
        <taxon>Burkholderiales</taxon>
        <taxon>Sphaerotilaceae</taxon>
        <taxon>Sphaerotilus</taxon>
    </lineage>
</organism>
<name>A0A7Y9QX99_9BURK</name>
<accession>A0A7Y9QX99</accession>